<evidence type="ECO:0008006" key="4">
    <source>
        <dbReference type="Google" id="ProtNLM"/>
    </source>
</evidence>
<reference evidence="2 3" key="1">
    <citation type="submission" date="2013-05" db="EMBL/GenBank/DDBJ databases">
        <title>Genome assembly of Chondromyces apiculatus DSM 436.</title>
        <authorList>
            <person name="Sharma G."/>
            <person name="Khatri I."/>
            <person name="Kaur C."/>
            <person name="Mayilraj S."/>
            <person name="Subramanian S."/>
        </authorList>
    </citation>
    <scope>NUCLEOTIDE SEQUENCE [LARGE SCALE GENOMIC DNA]</scope>
    <source>
        <strain evidence="2 3">DSM 436</strain>
    </source>
</reference>
<comment type="caution">
    <text evidence="2">The sequence shown here is derived from an EMBL/GenBank/DDBJ whole genome shotgun (WGS) entry which is preliminary data.</text>
</comment>
<dbReference type="AlphaFoldDB" id="A0A017TBI9"/>
<evidence type="ECO:0000256" key="1">
    <source>
        <dbReference type="SAM" id="SignalP"/>
    </source>
</evidence>
<evidence type="ECO:0000313" key="3">
    <source>
        <dbReference type="Proteomes" id="UP000019678"/>
    </source>
</evidence>
<evidence type="ECO:0000313" key="2">
    <source>
        <dbReference type="EMBL" id="EYF06292.1"/>
    </source>
</evidence>
<feature type="chain" id="PRO_5001496779" description="Lipoprotein" evidence="1">
    <location>
        <begin position="20"/>
        <end position="303"/>
    </location>
</feature>
<gene>
    <name evidence="2" type="ORF">CAP_2170</name>
</gene>
<proteinExistence type="predicted"/>
<dbReference type="OrthoDB" id="5503275at2"/>
<feature type="signal peptide" evidence="1">
    <location>
        <begin position="1"/>
        <end position="19"/>
    </location>
</feature>
<dbReference type="RefSeq" id="WP_044240436.1">
    <property type="nucleotide sequence ID" value="NZ_ASRX01000017.1"/>
</dbReference>
<protein>
    <recommendedName>
        <fullName evidence="4">Lipoprotein</fullName>
    </recommendedName>
</protein>
<accession>A0A017TBI9</accession>
<name>A0A017TBI9_9BACT</name>
<dbReference type="Proteomes" id="UP000019678">
    <property type="component" value="Unassembled WGS sequence"/>
</dbReference>
<keyword evidence="1" id="KW-0732">Signal</keyword>
<keyword evidence="3" id="KW-1185">Reference proteome</keyword>
<sequence>MRLVAAREAVLIVASSALAATGCSTPVVDMADANGVVTQGLVLVERSAVEGASAQTNVSAKFMRLPATADADLAERIVGSPFDRPPVGTCLPVGGARGATEEPAPSFSGTGPIELLDVGDVTVRTREAPLALAARAFPDVGDLVFGVFYTSRDTSSELPAPARYTIDSSGSALLERFSFDADAPASPEDVRLGDVDLSDEAVIEEGKSVLLTWRALDTAHVDDRIYVDVIAASGAAVRCGFEDTGRGVLPASALHVRASEGQPTSVTVAVRRVREVPFAAHGIDFGEVRFDLSVLGKARLVSP</sequence>
<dbReference type="STRING" id="1192034.CAP_2170"/>
<dbReference type="PROSITE" id="PS51257">
    <property type="entry name" value="PROKAR_LIPOPROTEIN"/>
    <property type="match status" value="1"/>
</dbReference>
<dbReference type="EMBL" id="ASRX01000017">
    <property type="protein sequence ID" value="EYF06292.1"/>
    <property type="molecule type" value="Genomic_DNA"/>
</dbReference>
<organism evidence="2 3">
    <name type="scientific">Chondromyces apiculatus DSM 436</name>
    <dbReference type="NCBI Taxonomy" id="1192034"/>
    <lineage>
        <taxon>Bacteria</taxon>
        <taxon>Pseudomonadati</taxon>
        <taxon>Myxococcota</taxon>
        <taxon>Polyangia</taxon>
        <taxon>Polyangiales</taxon>
        <taxon>Polyangiaceae</taxon>
        <taxon>Chondromyces</taxon>
    </lineage>
</organism>